<gene>
    <name evidence="2" type="ORF">SAMN02910406_03533</name>
</gene>
<dbReference type="OrthoDB" id="5513277at2"/>
<dbReference type="RefSeq" id="WP_074963279.1">
    <property type="nucleotide sequence ID" value="NZ_FOKQ01000054.1"/>
</dbReference>
<protein>
    <submittedName>
        <fullName evidence="2">Pimeloyl-ACP methyl ester carboxylesterase</fullName>
    </submittedName>
</protein>
<accession>A0A1I1QWA4</accession>
<sequence>MKVYRSRQAGLRIRDTYDKLLKEWGCEVKERDISVSYGTTHVIECGDENSAPLVLFHGVGDDSALMWIYNAEYLGRYFHVYAIDTIGGPGKSVPNENYNKTFDDIQWIDEVLDGLGISKAYFAGVSHGSYLVQAYTVSRSDRVIKGVCISGSAAVGGKKNSMKAMMKIFLPEALLPTDKNVSKLIKKLCGSRYGVFTENRTIMEHYKYLLKGFNNMAMRYHKISGYSGDQIGMLRKKLVYLVGEEDPFQKLGGKEILLQNHMETFFYKDAGHGLNHELSKKINQKMVSILQ</sequence>
<dbReference type="AlphaFoldDB" id="A0A1I1QWA4"/>
<evidence type="ECO:0000313" key="3">
    <source>
        <dbReference type="Proteomes" id="UP000182192"/>
    </source>
</evidence>
<dbReference type="InterPro" id="IPR050266">
    <property type="entry name" value="AB_hydrolase_sf"/>
</dbReference>
<feature type="domain" description="AB hydrolase-1" evidence="1">
    <location>
        <begin position="52"/>
        <end position="160"/>
    </location>
</feature>
<name>A0A1I1QWA4_RUMAL</name>
<evidence type="ECO:0000259" key="1">
    <source>
        <dbReference type="Pfam" id="PF00561"/>
    </source>
</evidence>
<dbReference type="InterPro" id="IPR000073">
    <property type="entry name" value="AB_hydrolase_1"/>
</dbReference>
<dbReference type="PANTHER" id="PTHR43798:SF27">
    <property type="entry name" value="HYDROLASE ALPHA_BETA HYDROLASE FOLD FAMILY"/>
    <property type="match status" value="1"/>
</dbReference>
<dbReference type="Proteomes" id="UP000182192">
    <property type="component" value="Unassembled WGS sequence"/>
</dbReference>
<dbReference type="GO" id="GO:0016020">
    <property type="term" value="C:membrane"/>
    <property type="evidence" value="ECO:0007669"/>
    <property type="project" value="TreeGrafter"/>
</dbReference>
<dbReference type="EMBL" id="FOKQ01000054">
    <property type="protein sequence ID" value="SFD26366.1"/>
    <property type="molecule type" value="Genomic_DNA"/>
</dbReference>
<organism evidence="2 3">
    <name type="scientific">Ruminococcus albus</name>
    <dbReference type="NCBI Taxonomy" id="1264"/>
    <lineage>
        <taxon>Bacteria</taxon>
        <taxon>Bacillati</taxon>
        <taxon>Bacillota</taxon>
        <taxon>Clostridia</taxon>
        <taxon>Eubacteriales</taxon>
        <taxon>Oscillospiraceae</taxon>
        <taxon>Ruminococcus</taxon>
    </lineage>
</organism>
<proteinExistence type="predicted"/>
<evidence type="ECO:0000313" key="2">
    <source>
        <dbReference type="EMBL" id="SFD26366.1"/>
    </source>
</evidence>
<dbReference type="Gene3D" id="3.40.50.1820">
    <property type="entry name" value="alpha/beta hydrolase"/>
    <property type="match status" value="1"/>
</dbReference>
<dbReference type="PANTHER" id="PTHR43798">
    <property type="entry name" value="MONOACYLGLYCEROL LIPASE"/>
    <property type="match status" value="1"/>
</dbReference>
<dbReference type="InterPro" id="IPR029058">
    <property type="entry name" value="AB_hydrolase_fold"/>
</dbReference>
<reference evidence="2 3" key="1">
    <citation type="submission" date="2016-10" db="EMBL/GenBank/DDBJ databases">
        <authorList>
            <person name="de Groot N.N."/>
        </authorList>
    </citation>
    <scope>NUCLEOTIDE SEQUENCE [LARGE SCALE GENOMIC DNA]</scope>
    <source>
        <strain evidence="2 3">AR67</strain>
    </source>
</reference>
<dbReference type="SUPFAM" id="SSF53474">
    <property type="entry name" value="alpha/beta-Hydrolases"/>
    <property type="match status" value="1"/>
</dbReference>
<dbReference type="Pfam" id="PF00561">
    <property type="entry name" value="Abhydrolase_1"/>
    <property type="match status" value="1"/>
</dbReference>